<evidence type="ECO:0000256" key="1">
    <source>
        <dbReference type="SAM" id="MobiDB-lite"/>
    </source>
</evidence>
<dbReference type="SMART" id="SM00316">
    <property type="entry name" value="S1"/>
    <property type="match status" value="2"/>
</dbReference>
<dbReference type="HOGENOM" id="CLU_647884_0_0_1"/>
<dbReference type="Gramene" id="CMI304CT">
    <property type="protein sequence ID" value="CMI304CT"/>
    <property type="gene ID" value="CMI304C"/>
</dbReference>
<evidence type="ECO:0000259" key="2">
    <source>
        <dbReference type="PROSITE" id="PS50126"/>
    </source>
</evidence>
<dbReference type="eggNOG" id="ENOG502SCJV">
    <property type="taxonomic scope" value="Eukaryota"/>
</dbReference>
<keyword evidence="3" id="KW-0689">Ribosomal protein</keyword>
<dbReference type="GO" id="GO:0006412">
    <property type="term" value="P:translation"/>
    <property type="evidence" value="ECO:0007669"/>
    <property type="project" value="TreeGrafter"/>
</dbReference>
<reference evidence="3 4" key="2">
    <citation type="journal article" date="2007" name="BMC Biol.">
        <title>A 100%-complete sequence reveals unusually simple genomic features in the hot-spring red alga Cyanidioschyzon merolae.</title>
        <authorList>
            <person name="Nozaki H."/>
            <person name="Takano H."/>
            <person name="Misumi O."/>
            <person name="Terasawa K."/>
            <person name="Matsuzaki M."/>
            <person name="Maruyama S."/>
            <person name="Nishida K."/>
            <person name="Yagisawa F."/>
            <person name="Yoshida Y."/>
            <person name="Fujiwara T."/>
            <person name="Takio S."/>
            <person name="Tamura K."/>
            <person name="Chung S.J."/>
            <person name="Nakamura S."/>
            <person name="Kuroiwa H."/>
            <person name="Tanaka K."/>
            <person name="Sato N."/>
            <person name="Kuroiwa T."/>
        </authorList>
    </citation>
    <scope>NUCLEOTIDE SEQUENCE [LARGE SCALE GENOMIC DNA]</scope>
    <source>
        <strain evidence="3 4">10D</strain>
    </source>
</reference>
<dbReference type="InterPro" id="IPR003029">
    <property type="entry name" value="S1_domain"/>
</dbReference>
<feature type="domain" description="S1 motif" evidence="2">
    <location>
        <begin position="249"/>
        <end position="294"/>
    </location>
</feature>
<dbReference type="GeneID" id="16993625"/>
<dbReference type="PANTHER" id="PTHR10724:SF10">
    <property type="entry name" value="S1 RNA-BINDING DOMAIN-CONTAINING PROTEIN 1"/>
    <property type="match status" value="1"/>
</dbReference>
<evidence type="ECO:0000313" key="3">
    <source>
        <dbReference type="EMBL" id="BAM80155.1"/>
    </source>
</evidence>
<feature type="compositionally biased region" description="Low complexity" evidence="1">
    <location>
        <begin position="137"/>
        <end position="150"/>
    </location>
</feature>
<dbReference type="KEGG" id="cme:CYME_CMI304C"/>
<feature type="domain" description="S1 motif" evidence="2">
    <location>
        <begin position="342"/>
        <end position="411"/>
    </location>
</feature>
<dbReference type="SUPFAM" id="SSF50249">
    <property type="entry name" value="Nucleic acid-binding proteins"/>
    <property type="match status" value="2"/>
</dbReference>
<keyword evidence="3" id="KW-0687">Ribonucleoprotein</keyword>
<evidence type="ECO:0000313" key="4">
    <source>
        <dbReference type="Proteomes" id="UP000007014"/>
    </source>
</evidence>
<name>M1V570_CYAM1</name>
<dbReference type="Pfam" id="PF00575">
    <property type="entry name" value="S1"/>
    <property type="match status" value="2"/>
</dbReference>
<dbReference type="PANTHER" id="PTHR10724">
    <property type="entry name" value="30S RIBOSOMAL PROTEIN S1"/>
    <property type="match status" value="1"/>
</dbReference>
<proteinExistence type="predicted"/>
<feature type="compositionally biased region" description="Polar residues" evidence="1">
    <location>
        <begin position="298"/>
        <end position="314"/>
    </location>
</feature>
<feature type="region of interest" description="Disordered" evidence="1">
    <location>
        <begin position="63"/>
        <end position="87"/>
    </location>
</feature>
<dbReference type="Proteomes" id="UP000007014">
    <property type="component" value="Chromosome 9"/>
</dbReference>
<gene>
    <name evidence="3" type="ORF">CYME_CMI304C</name>
</gene>
<protein>
    <submittedName>
        <fullName evidence="3">Mitochondrial ribosomal protein S1</fullName>
    </submittedName>
</protein>
<feature type="region of interest" description="Disordered" evidence="1">
    <location>
        <begin position="122"/>
        <end position="153"/>
    </location>
</feature>
<dbReference type="EMBL" id="AP006491">
    <property type="protein sequence ID" value="BAM80155.1"/>
    <property type="molecule type" value="Genomic_DNA"/>
</dbReference>
<dbReference type="STRING" id="280699.M1V570"/>
<dbReference type="GO" id="GO:0003735">
    <property type="term" value="F:structural constituent of ribosome"/>
    <property type="evidence" value="ECO:0007669"/>
    <property type="project" value="TreeGrafter"/>
</dbReference>
<reference evidence="3 4" key="1">
    <citation type="journal article" date="2004" name="Nature">
        <title>Genome sequence of the ultrasmall unicellular red alga Cyanidioschyzon merolae 10D.</title>
        <authorList>
            <person name="Matsuzaki M."/>
            <person name="Misumi O."/>
            <person name="Shin-i T."/>
            <person name="Maruyama S."/>
            <person name="Takahara M."/>
            <person name="Miyagishima S."/>
            <person name="Mori T."/>
            <person name="Nishida K."/>
            <person name="Yagisawa F."/>
            <person name="Nishida K."/>
            <person name="Yoshida Y."/>
            <person name="Nishimura Y."/>
            <person name="Nakao S."/>
            <person name="Kobayashi T."/>
            <person name="Momoyama Y."/>
            <person name="Higashiyama T."/>
            <person name="Minoda A."/>
            <person name="Sano M."/>
            <person name="Nomoto H."/>
            <person name="Oishi K."/>
            <person name="Hayashi H."/>
            <person name="Ohta F."/>
            <person name="Nishizaka S."/>
            <person name="Haga S."/>
            <person name="Miura S."/>
            <person name="Morishita T."/>
            <person name="Kabeya Y."/>
            <person name="Terasawa K."/>
            <person name="Suzuki Y."/>
            <person name="Ishii Y."/>
            <person name="Asakawa S."/>
            <person name="Takano H."/>
            <person name="Ohta N."/>
            <person name="Kuroiwa H."/>
            <person name="Tanaka K."/>
            <person name="Shimizu N."/>
            <person name="Sugano S."/>
            <person name="Sato N."/>
            <person name="Nozaki H."/>
            <person name="Ogasawara N."/>
            <person name="Kohara Y."/>
            <person name="Kuroiwa T."/>
        </authorList>
    </citation>
    <scope>NUCLEOTIDE SEQUENCE [LARGE SCALE GENOMIC DNA]</scope>
    <source>
        <strain evidence="3 4">10D</strain>
    </source>
</reference>
<dbReference type="InterPro" id="IPR012340">
    <property type="entry name" value="NA-bd_OB-fold"/>
</dbReference>
<dbReference type="Gene3D" id="2.40.50.140">
    <property type="entry name" value="Nucleic acid-binding proteins"/>
    <property type="match status" value="2"/>
</dbReference>
<dbReference type="OrthoDB" id="995477at2759"/>
<feature type="region of interest" description="Disordered" evidence="1">
    <location>
        <begin position="294"/>
        <end position="314"/>
    </location>
</feature>
<dbReference type="GO" id="GO:0003729">
    <property type="term" value="F:mRNA binding"/>
    <property type="evidence" value="ECO:0007669"/>
    <property type="project" value="TreeGrafter"/>
</dbReference>
<sequence>MFVPIIYTACRVAGVCARSRISSVRTRCDVFWGAPLNRFGLRRASLPGRAVLRMDTWTMASAELPEEKMEPTVNSDSTPAGGSEGVSKLDAGVAAESTPFTTAEPMSADAQEGMFSQEMRFGPDSYRRRTRREGSGPRRTPSASRRTASTMRRRPLTYKLTDLQPGQELRGTVCGVVSYGAFVDCGVFYEVDNAEDSSSSFYASSDGLAETSAQGASELNAMEQEAASADTAGALPNTWGERKKFIPFDGLVHIRDFSREYVENPESFVTRGDEVTVYVKFIDLEKRRLSLSFLPPGQQRSQGRNTSSARNLYTPTETADGRRILVYADSENRRRVGSYQLDETVEGTVRRVTNFGAFVDIGSEVDAFVHVSDLWGQNKQRTLQSIKPGDKFTAQICEINDRAKRIRVRDAEPVSNEHGTEETE</sequence>
<dbReference type="PROSITE" id="PS50126">
    <property type="entry name" value="S1"/>
    <property type="match status" value="2"/>
</dbReference>
<dbReference type="GO" id="GO:0005840">
    <property type="term" value="C:ribosome"/>
    <property type="evidence" value="ECO:0007669"/>
    <property type="project" value="UniProtKB-KW"/>
</dbReference>
<dbReference type="RefSeq" id="XP_005536441.1">
    <property type="nucleotide sequence ID" value="XM_005536384.1"/>
</dbReference>
<dbReference type="AlphaFoldDB" id="M1V570"/>
<organism evidence="3 4">
    <name type="scientific">Cyanidioschyzon merolae (strain NIES-3377 / 10D)</name>
    <name type="common">Unicellular red alga</name>
    <dbReference type="NCBI Taxonomy" id="280699"/>
    <lineage>
        <taxon>Eukaryota</taxon>
        <taxon>Rhodophyta</taxon>
        <taxon>Bangiophyceae</taxon>
        <taxon>Cyanidiales</taxon>
        <taxon>Cyanidiaceae</taxon>
        <taxon>Cyanidioschyzon</taxon>
    </lineage>
</organism>
<accession>M1V570</accession>
<dbReference type="InterPro" id="IPR050437">
    <property type="entry name" value="Ribos_protein_bS1-like"/>
</dbReference>
<keyword evidence="4" id="KW-1185">Reference proteome</keyword>